<feature type="transmembrane region" description="Helical" evidence="8">
    <location>
        <begin position="261"/>
        <end position="284"/>
    </location>
</feature>
<feature type="transmembrane region" description="Helical" evidence="8">
    <location>
        <begin position="7"/>
        <end position="28"/>
    </location>
</feature>
<dbReference type="GO" id="GO:0010041">
    <property type="term" value="P:response to iron(III) ion"/>
    <property type="evidence" value="ECO:0007669"/>
    <property type="project" value="TreeGrafter"/>
</dbReference>
<evidence type="ECO:0000313" key="10">
    <source>
        <dbReference type="EMBL" id="RJP61897.1"/>
    </source>
</evidence>
<evidence type="ECO:0000256" key="7">
    <source>
        <dbReference type="ARBA" id="ARBA00023136"/>
    </source>
</evidence>
<dbReference type="Proteomes" id="UP000266426">
    <property type="component" value="Unassembled WGS sequence"/>
</dbReference>
<dbReference type="EMBL" id="QZJZ01000007">
    <property type="protein sequence ID" value="RJP61897.1"/>
    <property type="molecule type" value="Genomic_DNA"/>
</dbReference>
<evidence type="ECO:0000256" key="3">
    <source>
        <dbReference type="ARBA" id="ARBA00022676"/>
    </source>
</evidence>
<feature type="transmembrane region" description="Helical" evidence="8">
    <location>
        <begin position="115"/>
        <end position="132"/>
    </location>
</feature>
<feature type="domain" description="Glycosyltransferase RgtA/B/C/D-like" evidence="9">
    <location>
        <begin position="65"/>
        <end position="230"/>
    </location>
</feature>
<name>A0A3A4RJA3_9BACT</name>
<keyword evidence="4 10" id="KW-0808">Transferase</keyword>
<sequence length="488" mass="56475">MPEQRQVAFHLLIITCIGVILFCGGIGIRDFWGTTEGRTAQITREMIESGDWVLPHLNGEPRLTKPPLFFWATSLSAIILSGGEVREWTTRLPAALSAVLMLLMIYGIGRRLYNWQSGLLAAFILATAYRFFWQAQQASLDMMFAMWVTGGILFFVYALTSDGSEKKWFYRLMYLFLGAGLMTKGPVALIIHFLGVITYLIWTKRLSELKRIRVIEGIIIMALIVAPWVYCVSTRIDTAFGVFYHETVTRFSDGFDHVRPFYYYVFQTPACLLPWGVLLPLFFWDSIRRRYFVKFAFELSFTIPMIVFFSFCQSKQSHYIIPLYPYFVLLLARYILDYLPGAFADGKIGAFIRALYSRRIAYRSIFLVLFFGYCGVICLLPFLNRSYSAVEFARQVNDLVPADNRLMSYQFSRPYVVFYLHRQVPEVSAEKELRAALNSDEAVYVIIREEHYRKFNGLNADVVMRAENVTKKKRHVVVLKSRTEERSG</sequence>
<feature type="transmembrane region" description="Helical" evidence="8">
    <location>
        <begin position="323"/>
        <end position="339"/>
    </location>
</feature>
<keyword evidence="3" id="KW-0328">Glycosyltransferase</keyword>
<evidence type="ECO:0000259" key="9">
    <source>
        <dbReference type="Pfam" id="PF13231"/>
    </source>
</evidence>
<evidence type="ECO:0000256" key="6">
    <source>
        <dbReference type="ARBA" id="ARBA00022989"/>
    </source>
</evidence>
<evidence type="ECO:0000256" key="5">
    <source>
        <dbReference type="ARBA" id="ARBA00022692"/>
    </source>
</evidence>
<dbReference type="GO" id="GO:0009103">
    <property type="term" value="P:lipopolysaccharide biosynthetic process"/>
    <property type="evidence" value="ECO:0007669"/>
    <property type="project" value="UniProtKB-ARBA"/>
</dbReference>
<feature type="transmembrane region" description="Helical" evidence="8">
    <location>
        <begin position="144"/>
        <end position="160"/>
    </location>
</feature>
<feature type="transmembrane region" description="Helical" evidence="8">
    <location>
        <begin position="360"/>
        <end position="383"/>
    </location>
</feature>
<evidence type="ECO:0000313" key="11">
    <source>
        <dbReference type="Proteomes" id="UP000266426"/>
    </source>
</evidence>
<feature type="transmembrane region" description="Helical" evidence="8">
    <location>
        <begin position="214"/>
        <end position="230"/>
    </location>
</feature>
<dbReference type="InterPro" id="IPR038731">
    <property type="entry name" value="RgtA/B/C-like"/>
</dbReference>
<gene>
    <name evidence="10" type="ORF">C4541_00940</name>
</gene>
<keyword evidence="2" id="KW-1003">Cell membrane</keyword>
<feature type="transmembrane region" description="Helical" evidence="8">
    <location>
        <begin position="291"/>
        <end position="311"/>
    </location>
</feature>
<dbReference type="GO" id="GO:0005886">
    <property type="term" value="C:plasma membrane"/>
    <property type="evidence" value="ECO:0007669"/>
    <property type="project" value="UniProtKB-SubCell"/>
</dbReference>
<reference evidence="10 11" key="1">
    <citation type="journal article" date="2017" name="ISME J.">
        <title>Energy and carbon metabolisms in a deep terrestrial subsurface fluid microbial community.</title>
        <authorList>
            <person name="Momper L."/>
            <person name="Jungbluth S.P."/>
            <person name="Lee M.D."/>
            <person name="Amend J.P."/>
        </authorList>
    </citation>
    <scope>NUCLEOTIDE SEQUENCE [LARGE SCALE GENOMIC DNA]</scope>
    <source>
        <strain evidence="10">SURF_26</strain>
    </source>
</reference>
<dbReference type="Pfam" id="PF13231">
    <property type="entry name" value="PMT_2"/>
    <property type="match status" value="1"/>
</dbReference>
<evidence type="ECO:0000256" key="2">
    <source>
        <dbReference type="ARBA" id="ARBA00022475"/>
    </source>
</evidence>
<comment type="subcellular location">
    <subcellularLocation>
        <location evidence="1">Cell membrane</location>
        <topology evidence="1">Multi-pass membrane protein</topology>
    </subcellularLocation>
</comment>
<feature type="transmembrane region" description="Helical" evidence="8">
    <location>
        <begin position="68"/>
        <end position="85"/>
    </location>
</feature>
<dbReference type="PANTHER" id="PTHR33908">
    <property type="entry name" value="MANNOSYLTRANSFERASE YKCB-RELATED"/>
    <property type="match status" value="1"/>
</dbReference>
<protein>
    <submittedName>
        <fullName evidence="10">Glycosyltransferase family 39 protein</fullName>
    </submittedName>
</protein>
<evidence type="ECO:0000256" key="1">
    <source>
        <dbReference type="ARBA" id="ARBA00004651"/>
    </source>
</evidence>
<dbReference type="PANTHER" id="PTHR33908:SF3">
    <property type="entry name" value="UNDECAPRENYL PHOSPHATE-ALPHA-4-AMINO-4-DEOXY-L-ARABINOSE ARABINOSYL TRANSFERASE"/>
    <property type="match status" value="1"/>
</dbReference>
<keyword evidence="6 8" id="KW-1133">Transmembrane helix</keyword>
<feature type="transmembrane region" description="Helical" evidence="8">
    <location>
        <begin position="172"/>
        <end position="202"/>
    </location>
</feature>
<keyword evidence="5 8" id="KW-0812">Transmembrane</keyword>
<dbReference type="GO" id="GO:0016763">
    <property type="term" value="F:pentosyltransferase activity"/>
    <property type="evidence" value="ECO:0007669"/>
    <property type="project" value="TreeGrafter"/>
</dbReference>
<accession>A0A3A4RJA3</accession>
<evidence type="ECO:0000256" key="8">
    <source>
        <dbReference type="SAM" id="Phobius"/>
    </source>
</evidence>
<keyword evidence="7 8" id="KW-0472">Membrane</keyword>
<dbReference type="InterPro" id="IPR050297">
    <property type="entry name" value="LipidA_mod_glycosyltrf_83"/>
</dbReference>
<proteinExistence type="predicted"/>
<organism evidence="10 11">
    <name type="scientific">Candidatus Auribacter fodinae</name>
    <dbReference type="NCBI Taxonomy" id="2093366"/>
    <lineage>
        <taxon>Bacteria</taxon>
        <taxon>Pseudomonadati</taxon>
        <taxon>Candidatus Auribacterota</taxon>
        <taxon>Candidatus Auribacteria</taxon>
        <taxon>Candidatus Auribacterales</taxon>
        <taxon>Candidatus Auribacteraceae</taxon>
        <taxon>Candidatus Auribacter</taxon>
    </lineage>
</organism>
<feature type="transmembrane region" description="Helical" evidence="8">
    <location>
        <begin position="92"/>
        <end position="109"/>
    </location>
</feature>
<comment type="caution">
    <text evidence="10">The sequence shown here is derived from an EMBL/GenBank/DDBJ whole genome shotgun (WGS) entry which is preliminary data.</text>
</comment>
<dbReference type="AlphaFoldDB" id="A0A3A4RJA3"/>
<evidence type="ECO:0000256" key="4">
    <source>
        <dbReference type="ARBA" id="ARBA00022679"/>
    </source>
</evidence>